<organism evidence="4 5">
    <name type="scientific">Methanosarcina horonobensis HB-1 = JCM 15518</name>
    <dbReference type="NCBI Taxonomy" id="1434110"/>
    <lineage>
        <taxon>Archaea</taxon>
        <taxon>Methanobacteriati</taxon>
        <taxon>Methanobacteriota</taxon>
        <taxon>Stenosarchaea group</taxon>
        <taxon>Methanomicrobia</taxon>
        <taxon>Methanosarcinales</taxon>
        <taxon>Methanosarcinaceae</taxon>
        <taxon>Methanosarcina</taxon>
    </lineage>
</organism>
<feature type="compositionally biased region" description="Basic and acidic residues" evidence="1">
    <location>
        <begin position="201"/>
        <end position="237"/>
    </location>
</feature>
<evidence type="ECO:0000259" key="3">
    <source>
        <dbReference type="Pfam" id="PF24034"/>
    </source>
</evidence>
<dbReference type="EMBL" id="CP009516">
    <property type="protein sequence ID" value="AKB78992.1"/>
    <property type="molecule type" value="Genomic_DNA"/>
</dbReference>
<feature type="compositionally biased region" description="Basic and acidic residues" evidence="1">
    <location>
        <begin position="335"/>
        <end position="347"/>
    </location>
</feature>
<gene>
    <name evidence="4" type="ORF">MSHOH_2509</name>
</gene>
<keyword evidence="2" id="KW-0472">Membrane</keyword>
<dbReference type="Proteomes" id="UP000033101">
    <property type="component" value="Chromosome"/>
</dbReference>
<proteinExistence type="predicted"/>
<evidence type="ECO:0000313" key="5">
    <source>
        <dbReference type="Proteomes" id="UP000033101"/>
    </source>
</evidence>
<dbReference type="Gene3D" id="2.60.40.1120">
    <property type="entry name" value="Carboxypeptidase-like, regulatory domain"/>
    <property type="match status" value="1"/>
</dbReference>
<keyword evidence="2" id="KW-1133">Transmembrane helix</keyword>
<dbReference type="GeneID" id="24831797"/>
<evidence type="ECO:0000256" key="2">
    <source>
        <dbReference type="SAM" id="Phobius"/>
    </source>
</evidence>
<dbReference type="PATRIC" id="fig|1434110.4.peg.3227"/>
<reference evidence="4 5" key="1">
    <citation type="submission" date="2014-07" db="EMBL/GenBank/DDBJ databases">
        <title>Methanogenic archaea and the global carbon cycle.</title>
        <authorList>
            <person name="Henriksen J.R."/>
            <person name="Luke J."/>
            <person name="Reinhart S."/>
            <person name="Benedict M.N."/>
            <person name="Youngblut N.D."/>
            <person name="Metcalf M.E."/>
            <person name="Whitaker R.J."/>
            <person name="Metcalf W.W."/>
        </authorList>
    </citation>
    <scope>NUCLEOTIDE SEQUENCE [LARGE SCALE GENOMIC DNA]</scope>
    <source>
        <strain evidence="4 5">HB-1</strain>
    </source>
</reference>
<dbReference type="SUPFAM" id="SSF46785">
    <property type="entry name" value="Winged helix' DNA-binding domain"/>
    <property type="match status" value="1"/>
</dbReference>
<dbReference type="AlphaFoldDB" id="A0A0E3SFH9"/>
<dbReference type="InterPro" id="IPR055767">
    <property type="entry name" value="DUF7343"/>
</dbReference>
<protein>
    <recommendedName>
        <fullName evidence="3">DUF7343 domain-containing protein</fullName>
    </recommendedName>
</protein>
<feature type="region of interest" description="Disordered" evidence="1">
    <location>
        <begin position="201"/>
        <end position="239"/>
    </location>
</feature>
<dbReference type="HOGENOM" id="CLU_062160_0_0_2"/>
<name>A0A0E3SFH9_9EURY</name>
<feature type="region of interest" description="Disordered" evidence="1">
    <location>
        <begin position="323"/>
        <end position="351"/>
    </location>
</feature>
<feature type="transmembrane region" description="Helical" evidence="2">
    <location>
        <begin position="176"/>
        <end position="195"/>
    </location>
</feature>
<accession>A0A0E3SFH9</accession>
<evidence type="ECO:0000256" key="1">
    <source>
        <dbReference type="SAM" id="MobiDB-lite"/>
    </source>
</evidence>
<dbReference type="InterPro" id="IPR008969">
    <property type="entry name" value="CarboxyPept-like_regulatory"/>
</dbReference>
<dbReference type="RefSeq" id="WP_048140340.1">
    <property type="nucleotide sequence ID" value="NZ_BBCW01000035.1"/>
</dbReference>
<dbReference type="Pfam" id="PF24034">
    <property type="entry name" value="DUF7343"/>
    <property type="match status" value="1"/>
</dbReference>
<dbReference type="SUPFAM" id="SSF49464">
    <property type="entry name" value="Carboxypeptidase regulatory domain-like"/>
    <property type="match status" value="1"/>
</dbReference>
<evidence type="ECO:0000313" key="4">
    <source>
        <dbReference type="EMBL" id="AKB78992.1"/>
    </source>
</evidence>
<feature type="domain" description="DUF7343" evidence="3">
    <location>
        <begin position="361"/>
        <end position="419"/>
    </location>
</feature>
<keyword evidence="5" id="KW-1185">Reference proteome</keyword>
<sequence length="424" mass="47416">MNLNVYITCVVAVVLLSIPALADSTATIRGGVYSWDTFEPLENAVVEVNSTPSQSMVAKYGVYSFELEPGDYLITASYYQNSTLLYFAEEPIKVKGEGSYVLDLLLLPVYSEELMDNYELKETSESSKDTENSSTLIQSVNNNSDAVNDPDVNNSSANVSIAEISEINGGSTSSTGYYFLAALVLSFFVAGGYNLKKHRSAEKTKSEIARLEKSQSETNKLEKSSLLEGKTEPETERFSTPVSIPEFSAKEPVLVNSPDERIEQKAEQDLSVELTEAQLSEKPEFMEKQTEIKEGQFILETESAFFKKETEEDKKTFAKEISLKDMSPQEASFEEPVKEPEPAKLPEQEAPVIKKNLPLPADLQEIMDIIRGQGGRITQKDLRSKLKYSEGKVSLMLADLERRELIEKFKRGRGNIVILRDEER</sequence>
<keyword evidence="2" id="KW-0812">Transmembrane</keyword>
<dbReference type="KEGG" id="mhor:MSHOH_2509"/>
<dbReference type="InterPro" id="IPR036390">
    <property type="entry name" value="WH_DNA-bd_sf"/>
</dbReference>
<dbReference type="OrthoDB" id="147932at2157"/>